<accession>A0A3N0IXR8</accession>
<protein>
    <submittedName>
        <fullName evidence="2">Uncharacterized protein</fullName>
    </submittedName>
</protein>
<evidence type="ECO:0000313" key="1">
    <source>
        <dbReference type="EMBL" id="RDB69668.1"/>
    </source>
</evidence>
<gene>
    <name evidence="1" type="ORF">C1876_06340</name>
    <name evidence="2" type="ORF">DMP09_08095</name>
</gene>
<name>A0A3N0IXR8_9ACTN</name>
<dbReference type="RefSeq" id="WP_114545870.1">
    <property type="nucleotide sequence ID" value="NZ_CATYLB010000007.1"/>
</dbReference>
<dbReference type="EMBL" id="QICC01000027">
    <property type="protein sequence ID" value="RNM41761.1"/>
    <property type="molecule type" value="Genomic_DNA"/>
</dbReference>
<reference evidence="2" key="3">
    <citation type="journal article" date="2019" name="Microbiol. Resour. Announc.">
        <title>Draft Genome Sequences of Type Strains of Gordonibacter faecihominis, Paraeggerthella hongkongensis, Parvibacter caecicola,Slackia equolifaciens, Slackia faecicanis, and Slackia isoflavoniconvertens.</title>
        <authorList>
            <person name="Danylec N."/>
            <person name="Stoll D.A."/>
            <person name="Dotsch A."/>
            <person name="Huch M."/>
        </authorList>
    </citation>
    <scope>NUCLEOTIDE SEQUENCE</scope>
    <source>
        <strain evidence="2">DSM 16107</strain>
    </source>
</reference>
<evidence type="ECO:0000313" key="3">
    <source>
        <dbReference type="Proteomes" id="UP000253817"/>
    </source>
</evidence>
<dbReference type="Proteomes" id="UP000270112">
    <property type="component" value="Unassembled WGS sequence"/>
</dbReference>
<proteinExistence type="predicted"/>
<dbReference type="OrthoDB" id="3174738at2"/>
<reference evidence="4" key="2">
    <citation type="submission" date="2018-05" db="EMBL/GenBank/DDBJ databases">
        <title>Genome Sequencing of selected type strains of the family Eggerthellaceae.</title>
        <authorList>
            <person name="Danylec N."/>
            <person name="Stoll D.A."/>
            <person name="Doetsch A."/>
            <person name="Huch M."/>
        </authorList>
    </citation>
    <scope>NUCLEOTIDE SEQUENCE [LARGE SCALE GENOMIC DNA]</scope>
    <source>
        <strain evidence="4">DSM 16107</strain>
    </source>
</reference>
<comment type="caution">
    <text evidence="2">The sequence shown here is derived from an EMBL/GenBank/DDBJ whole genome shotgun (WGS) entry which is preliminary data.</text>
</comment>
<evidence type="ECO:0000313" key="4">
    <source>
        <dbReference type="Proteomes" id="UP000270112"/>
    </source>
</evidence>
<evidence type="ECO:0000313" key="2">
    <source>
        <dbReference type="EMBL" id="RNM41761.1"/>
    </source>
</evidence>
<keyword evidence="3" id="KW-1185">Reference proteome</keyword>
<organism evidence="2 4">
    <name type="scientific">Eggerthella sinensis</name>
    <dbReference type="NCBI Taxonomy" id="242230"/>
    <lineage>
        <taxon>Bacteria</taxon>
        <taxon>Bacillati</taxon>
        <taxon>Actinomycetota</taxon>
        <taxon>Coriobacteriia</taxon>
        <taxon>Eggerthellales</taxon>
        <taxon>Eggerthellaceae</taxon>
        <taxon>Eggerthella</taxon>
    </lineage>
</organism>
<sequence length="95" mass="10677">MKENGVVDWAKYGVLLKAARLANGYTRGKALCDAVEERTGMRVSERTVYALEDGSRAPSADIFLALQQVLPELREPEFMKPVFRRNGIEVMLVSF</sequence>
<reference evidence="1 3" key="1">
    <citation type="journal article" date="2018" name="Elife">
        <title>Discovery and characterization of a prevalent human gut bacterial enzyme sufficient for the inactivation of a family of plant toxins.</title>
        <authorList>
            <person name="Koppel N."/>
            <person name="Bisanz J.E."/>
            <person name="Pandelia M.E."/>
            <person name="Turnbaugh P.J."/>
            <person name="Balskus E.P."/>
        </authorList>
    </citation>
    <scope>NUCLEOTIDE SEQUENCE [LARGE SCALE GENOMIC DNA]</scope>
    <source>
        <strain evidence="1 3">DSM 16107</strain>
    </source>
</reference>
<dbReference type="EMBL" id="PPTT01000008">
    <property type="protein sequence ID" value="RDB69668.1"/>
    <property type="molecule type" value="Genomic_DNA"/>
</dbReference>
<dbReference type="AlphaFoldDB" id="A0A3N0IXR8"/>
<dbReference type="Proteomes" id="UP000253817">
    <property type="component" value="Unassembled WGS sequence"/>
</dbReference>